<evidence type="ECO:0008006" key="6">
    <source>
        <dbReference type="Google" id="ProtNLM"/>
    </source>
</evidence>
<feature type="compositionally biased region" description="Polar residues" evidence="1">
    <location>
        <begin position="883"/>
        <end position="893"/>
    </location>
</feature>
<reference evidence="4 5" key="1">
    <citation type="journal article" date="2014" name="BMC Biol.">
        <title>A comprehensive evaluation of rodent malaria parasite genomes and gene expression.</title>
        <authorList>
            <person name="Otto T.D."/>
            <person name="Bohme U."/>
            <person name="Jackson A.P."/>
            <person name="Hunt M."/>
            <person name="Franke-Fayard B."/>
            <person name="Hoeijmakers W.A."/>
            <person name="Religa A.A."/>
            <person name="Robertson L."/>
            <person name="Sanders M."/>
            <person name="Ogun S.A."/>
            <person name="Cunningham D."/>
            <person name="Erhart A."/>
            <person name="Billker O."/>
            <person name="Khan S.M."/>
            <person name="Stunnenberg H.G."/>
            <person name="Langhorne J."/>
            <person name="Holder A.A."/>
            <person name="Waters A.P."/>
            <person name="Newbold C.I."/>
            <person name="Pain A."/>
            <person name="Berriman M."/>
            <person name="Janse C.J."/>
        </authorList>
    </citation>
    <scope>NUCLEOTIDE SEQUENCE [LARGE SCALE GENOMIC DNA]</scope>
    <source>
        <strain evidence="3 4">17X</strain>
        <strain evidence="2 5">YM</strain>
    </source>
</reference>
<dbReference type="OMA" id="PPKGMTP"/>
<reference evidence="3" key="2">
    <citation type="submission" date="2014-05" db="EMBL/GenBank/DDBJ databases">
        <authorList>
            <person name="Aslett M.A."/>
            <person name="De Silva N."/>
        </authorList>
    </citation>
    <scope>NUCLEOTIDE SEQUENCE</scope>
    <source>
        <strain evidence="3">17X</strain>
    </source>
</reference>
<feature type="region of interest" description="Disordered" evidence="1">
    <location>
        <begin position="874"/>
        <end position="906"/>
    </location>
</feature>
<dbReference type="RefSeq" id="XP_022813344.1">
    <property type="nucleotide sequence ID" value="XM_022956281.1"/>
</dbReference>
<dbReference type="GeneID" id="3829703"/>
<sequence length="1176" mass="135556">MKLRNIKKNDKRNEKCIKVKNKKIGNKCTQNEKDEREKKKNSKIIHIEYLEDRNENKNKILNKTNTKTITKTNSKTNDKTKFHKKVRFTKICSNINQNKPINNNNNNNNKKGTVLVNVKEKINILNNKEILKPQKNNTNSKLVSKNTKHINSEDTNKNGAILASKNNNNNNKNHNIVNRSNKYVGTLKNNNLNRSKNEKMKKKNWKKSKKKNIYLSENELNLNVKKKKKNVERNRRTVKKSYKTDENDSHTLCSKKEIMNTHKKDMSRIKKKMQYNKINETENGKTTVVENEEILGTYQEMNNKKTIQYWDEDFLFKSDYFFEKKLNKTKGMCTNNIGNNAMYYYGKHSFRSKKKMMLVMKKLKNNKIKRSINDFIKNNSINNNNIATNNKCNIYSFGKGNYLYSLERINYNNEKSSVDNKIKLNFVDEIINIKKQKFIIGSSNRKCDLVLKGDIETEQCELICKCVQKNINHTTDKNRQINKYNLFIVNKSTNNSTILNDVIVDVDQVKDEDSIFLGINEIGKKNNSKYVYKIKYNKLANIFNINNGNNYTKDNINTSMVNKSKKRKGSKIVSNNFSLNNMIEEDESKICILIFLIINKNSTTENGGLFMPNNNNGNNNNGNSNNGNSNYYGINSINIWNEPIYTLNNLCNITNLNITPKKSLDVLGYGNNISTNNINNSIKHNNNNNNTPGNLSSAANFNLYNNKGSTSINKMIEEDSPNTQFNESIKKINKICQSRISPLCIKDSIKKDEKIKGLSRTRNNSKELPVTLLNACAELCKEINKNTTNENNNVNQNNSITKNSSLFNNPSPLKIETYLVNNENKSAPKNISNMHNNAPISSDSVKIHKNDSIFNQDPYQIKNNASTENQFKNLSVEKEPDINENNETSSVTLNKEPGSELEGETKNVRKSFLKQIFSRSFSPFKYISEGGEKQTKIVTNGNGYNKDNNNNNNNNNNNSNNNSNNNKKWDSEQIGEIVNLREELNITPQKDKIFYEENNEASLNECKEHNIIKNNTNINENNQNSVIENDQNNVIENDQGYNKIASSTEKGVYSLLYSKNSENKSYKDCVLCLKNDEEKETYLKIIGEIKVKRNATFSEIKQEIDSKLMDKSTGFAILNSVNYSIHLNAFSEKINETKFNELSALHLDYIDNTNFSDIDTLESFELKKMIFIKYEE</sequence>
<feature type="region of interest" description="Disordered" evidence="1">
    <location>
        <begin position="937"/>
        <end position="968"/>
    </location>
</feature>
<accession>A0A077YHM1</accession>
<dbReference type="AlphaFoldDB" id="A0A077YHM1"/>
<organism evidence="2 5">
    <name type="scientific">Plasmodium yoelii</name>
    <dbReference type="NCBI Taxonomy" id="5861"/>
    <lineage>
        <taxon>Eukaryota</taxon>
        <taxon>Sar</taxon>
        <taxon>Alveolata</taxon>
        <taxon>Apicomplexa</taxon>
        <taxon>Aconoidasida</taxon>
        <taxon>Haemosporida</taxon>
        <taxon>Plasmodiidae</taxon>
        <taxon>Plasmodium</taxon>
        <taxon>Plasmodium (Vinckeia)</taxon>
    </lineage>
</organism>
<dbReference type="Proteomes" id="UP000072874">
    <property type="component" value="Chromosome 10"/>
</dbReference>
<evidence type="ECO:0000256" key="1">
    <source>
        <dbReference type="SAM" id="MobiDB-lite"/>
    </source>
</evidence>
<evidence type="ECO:0000313" key="2">
    <source>
        <dbReference type="EMBL" id="CDU85096.1"/>
    </source>
</evidence>
<reference evidence="2" key="3">
    <citation type="submission" date="2014-05" db="EMBL/GenBank/DDBJ databases">
        <authorList>
            <person name="Aslett A.Martin."/>
            <person name="De Silva Nishadi"/>
        </authorList>
    </citation>
    <scope>NUCLEOTIDE SEQUENCE</scope>
    <source>
        <strain evidence="2">YM</strain>
    </source>
</reference>
<proteinExistence type="predicted"/>
<evidence type="ECO:0000313" key="4">
    <source>
        <dbReference type="Proteomes" id="UP000072874"/>
    </source>
</evidence>
<protein>
    <recommendedName>
        <fullName evidence="6">ERYTHROCYTE MEMBRANE PROTEIN PFEMP3</fullName>
    </recommendedName>
</protein>
<evidence type="ECO:0000313" key="3">
    <source>
        <dbReference type="EMBL" id="VTZ78991.1"/>
    </source>
</evidence>
<feature type="compositionally biased region" description="Polar residues" evidence="1">
    <location>
        <begin position="937"/>
        <end position="947"/>
    </location>
</feature>
<dbReference type="VEuPathDB" id="PlasmoDB:PY02577"/>
<evidence type="ECO:0000313" key="5">
    <source>
        <dbReference type="Proteomes" id="UP000072904"/>
    </source>
</evidence>
<dbReference type="VEuPathDB" id="PlasmoDB:PY17X_1026100"/>
<dbReference type="KEGG" id="pyo:PY17X_1026100"/>
<gene>
    <name evidence="3" type="ORF">PY17X_1026100</name>
    <name evidence="2" type="ORF">PYYM_1025800</name>
</gene>
<dbReference type="OrthoDB" id="372685at2759"/>
<dbReference type="VEuPathDB" id="PlasmoDB:PYYM_1025800"/>
<name>A0A077YHM1_PLAYE</name>
<dbReference type="EMBL" id="LM993664">
    <property type="protein sequence ID" value="VTZ78991.1"/>
    <property type="molecule type" value="Genomic_DNA"/>
</dbReference>
<dbReference type="Proteomes" id="UP000072904">
    <property type="component" value="Chromosome 10"/>
</dbReference>
<reference evidence="3" key="4">
    <citation type="submission" date="2019-05" db="EMBL/GenBank/DDBJ databases">
        <authorList>
            <consortium name="Pathogen Informatics"/>
        </authorList>
    </citation>
    <scope>NUCLEOTIDE SEQUENCE</scope>
    <source>
        <strain evidence="3">17X</strain>
    </source>
</reference>
<feature type="compositionally biased region" description="Low complexity" evidence="1">
    <location>
        <begin position="948"/>
        <end position="966"/>
    </location>
</feature>
<dbReference type="EMBL" id="LK934638">
    <property type="protein sequence ID" value="CDU85096.1"/>
    <property type="molecule type" value="Genomic_DNA"/>
</dbReference>
<dbReference type="VEuPathDB" id="PlasmoDB:Py17XNL_001002305"/>